<feature type="region of interest" description="Disordered" evidence="1">
    <location>
        <begin position="193"/>
        <end position="269"/>
    </location>
</feature>
<feature type="compositionally biased region" description="Low complexity" evidence="1">
    <location>
        <begin position="224"/>
        <end position="250"/>
    </location>
</feature>
<protein>
    <recommendedName>
        <fullName evidence="4">CCHC-type domain-containing protein</fullName>
    </recommendedName>
</protein>
<keyword evidence="3" id="KW-1185">Reference proteome</keyword>
<evidence type="ECO:0000256" key="1">
    <source>
        <dbReference type="SAM" id="MobiDB-lite"/>
    </source>
</evidence>
<evidence type="ECO:0000313" key="3">
    <source>
        <dbReference type="Proteomes" id="UP000266673"/>
    </source>
</evidence>
<dbReference type="AlphaFoldDB" id="A0A397V9A0"/>
<dbReference type="Proteomes" id="UP000266673">
    <property type="component" value="Unassembled WGS sequence"/>
</dbReference>
<accession>A0A397V9A0</accession>
<feature type="compositionally biased region" description="Basic residues" evidence="1">
    <location>
        <begin position="196"/>
        <end position="213"/>
    </location>
</feature>
<gene>
    <name evidence="2" type="ORF">C2G38_2310958</name>
</gene>
<comment type="caution">
    <text evidence="2">The sequence shown here is derived from an EMBL/GenBank/DDBJ whole genome shotgun (WGS) entry which is preliminary data.</text>
</comment>
<evidence type="ECO:0000313" key="2">
    <source>
        <dbReference type="EMBL" id="RIB18258.1"/>
    </source>
</evidence>
<reference evidence="2 3" key="1">
    <citation type="submission" date="2018-06" db="EMBL/GenBank/DDBJ databases">
        <title>Comparative genomics reveals the genomic features of Rhizophagus irregularis, R. cerebriforme, R. diaphanum and Gigaspora rosea, and their symbiotic lifestyle signature.</title>
        <authorList>
            <person name="Morin E."/>
            <person name="San Clemente H."/>
            <person name="Chen E.C.H."/>
            <person name="De La Providencia I."/>
            <person name="Hainaut M."/>
            <person name="Kuo A."/>
            <person name="Kohler A."/>
            <person name="Murat C."/>
            <person name="Tang N."/>
            <person name="Roy S."/>
            <person name="Loubradou J."/>
            <person name="Henrissat B."/>
            <person name="Grigoriev I.V."/>
            <person name="Corradi N."/>
            <person name="Roux C."/>
            <person name="Martin F.M."/>
        </authorList>
    </citation>
    <scope>NUCLEOTIDE SEQUENCE [LARGE SCALE GENOMIC DNA]</scope>
    <source>
        <strain evidence="2 3">DAOM 194757</strain>
    </source>
</reference>
<name>A0A397V9A0_9GLOM</name>
<organism evidence="2 3">
    <name type="scientific">Gigaspora rosea</name>
    <dbReference type="NCBI Taxonomy" id="44941"/>
    <lineage>
        <taxon>Eukaryota</taxon>
        <taxon>Fungi</taxon>
        <taxon>Fungi incertae sedis</taxon>
        <taxon>Mucoromycota</taxon>
        <taxon>Glomeromycotina</taxon>
        <taxon>Glomeromycetes</taxon>
        <taxon>Diversisporales</taxon>
        <taxon>Gigasporaceae</taxon>
        <taxon>Gigaspora</taxon>
    </lineage>
</organism>
<evidence type="ECO:0008006" key="4">
    <source>
        <dbReference type="Google" id="ProtNLM"/>
    </source>
</evidence>
<proteinExistence type="predicted"/>
<sequence length="269" mass="29966">MSKQSAQLEQYGGGITLAEIPSHGDIISEYDNGLTAILQQSLSDKQPIYFMPNDMSDVIEYIKNVLIYILCIHGTLINGQKARLVKIISGAEKIDKSKFGIKVTHAYPIRGYNIEKKAYIHIITWNHYDRTLILKKSDLLPKPVIKKVEVDSHEELANLTQKQLKLHVAKAVKKAVKSHYRCSICNKTGYNSRNCPKNKKKSRSKNKSKKKGKINIATVDSSDELNSSSNTSNNESDSGSESGSDSGESSVESESESDIKVHITKVKKK</sequence>
<dbReference type="EMBL" id="QKWP01000551">
    <property type="protein sequence ID" value="RIB18258.1"/>
    <property type="molecule type" value="Genomic_DNA"/>
</dbReference>